<dbReference type="PANTHER" id="PTHR14189:SF0">
    <property type="entry name" value="PROTEIN PHOSPHATASE METHYLESTERASE 1"/>
    <property type="match status" value="1"/>
</dbReference>
<name>A0AAD5XHT4_9FUNG</name>
<dbReference type="PANTHER" id="PTHR14189">
    <property type="entry name" value="PROTEIN PHOSPHATASE METHYLESTERASE-1 RELATED"/>
    <property type="match status" value="1"/>
</dbReference>
<comment type="similarity">
    <text evidence="1">Belongs to the AB hydrolase superfamily.</text>
</comment>
<evidence type="ECO:0000256" key="1">
    <source>
        <dbReference type="ARBA" id="ARBA00008645"/>
    </source>
</evidence>
<comment type="caution">
    <text evidence="8">The sequence shown here is derived from an EMBL/GenBank/DDBJ whole genome shotgun (WGS) entry which is preliminary data.</text>
</comment>
<feature type="domain" description="AB hydrolase-1" evidence="7">
    <location>
        <begin position="4"/>
        <end position="221"/>
    </location>
</feature>
<dbReference type="Pfam" id="PF12697">
    <property type="entry name" value="Abhydrolase_6"/>
    <property type="match status" value="1"/>
</dbReference>
<evidence type="ECO:0000256" key="6">
    <source>
        <dbReference type="ARBA" id="ARBA00049203"/>
    </source>
</evidence>
<evidence type="ECO:0000313" key="8">
    <source>
        <dbReference type="EMBL" id="KAJ3122011.1"/>
    </source>
</evidence>
<dbReference type="Gene3D" id="3.40.50.1820">
    <property type="entry name" value="alpha/beta hydrolase"/>
    <property type="match status" value="1"/>
</dbReference>
<evidence type="ECO:0000256" key="2">
    <source>
        <dbReference type="ARBA" id="ARBA00013111"/>
    </source>
</evidence>
<dbReference type="GO" id="GO:0051723">
    <property type="term" value="F:protein methylesterase activity"/>
    <property type="evidence" value="ECO:0007669"/>
    <property type="project" value="UniProtKB-EC"/>
</dbReference>
<dbReference type="InterPro" id="IPR016812">
    <property type="entry name" value="PPase_methylesterase_euk"/>
</dbReference>
<dbReference type="InterPro" id="IPR000073">
    <property type="entry name" value="AB_hydrolase_1"/>
</dbReference>
<sequence>MLLAKDGARVVAFDARGHGATICENEALDPLLLVADLVAIVAAVRRDVDQEIVLIGHSMGASIVVSAANSIPNVVAAGVIDVVEGTAIESLSHMHSVLRNRPAKFRSTDDAIKWSLRSHLLQNKESAKISVPHLLKRLAGEPPVFTWRTDLAASEPYWKSWFEGLSSRFLAMKCARLLVLAGADRLDKELTIGQMQGKFQVVVYPESWHYVQEDVPDKLAETLTEFWTRNQKLVTIKRFPIPIKPAAATVGATAPQE</sequence>
<dbReference type="EC" id="3.1.1.89" evidence="2"/>
<keyword evidence="5" id="KW-0378">Hydrolase</keyword>
<evidence type="ECO:0000259" key="7">
    <source>
        <dbReference type="Pfam" id="PF12697"/>
    </source>
</evidence>
<dbReference type="EMBL" id="JADGJH010000841">
    <property type="protein sequence ID" value="KAJ3122011.1"/>
    <property type="molecule type" value="Genomic_DNA"/>
</dbReference>
<protein>
    <recommendedName>
        <fullName evidence="3">Protein phosphatase methylesterase 1</fullName>
        <ecNumber evidence="2">3.1.1.89</ecNumber>
    </recommendedName>
</protein>
<accession>A0AAD5XHT4</accession>
<keyword evidence="9" id="KW-1185">Reference proteome</keyword>
<comment type="catalytic activity">
    <reaction evidence="6">
        <text>[phosphatase 2A protein]-C-terminal L-leucine methyl ester + H2O = [phosphatase 2A protein]-C-terminal L-leucine + methanol + H(+)</text>
        <dbReference type="Rhea" id="RHEA:48548"/>
        <dbReference type="Rhea" id="RHEA-COMP:12134"/>
        <dbReference type="Rhea" id="RHEA-COMP:12135"/>
        <dbReference type="ChEBI" id="CHEBI:15377"/>
        <dbReference type="ChEBI" id="CHEBI:15378"/>
        <dbReference type="ChEBI" id="CHEBI:17790"/>
        <dbReference type="ChEBI" id="CHEBI:90516"/>
        <dbReference type="ChEBI" id="CHEBI:90517"/>
        <dbReference type="EC" id="3.1.1.89"/>
    </reaction>
</comment>
<dbReference type="AlphaFoldDB" id="A0AAD5XHT4"/>
<evidence type="ECO:0000313" key="9">
    <source>
        <dbReference type="Proteomes" id="UP001211907"/>
    </source>
</evidence>
<gene>
    <name evidence="8" type="primary">PPE1_2</name>
    <name evidence="8" type="ORF">HK100_012163</name>
</gene>
<evidence type="ECO:0000256" key="4">
    <source>
        <dbReference type="ARBA" id="ARBA00022487"/>
    </source>
</evidence>
<dbReference type="SUPFAM" id="SSF53474">
    <property type="entry name" value="alpha/beta-Hydrolases"/>
    <property type="match status" value="1"/>
</dbReference>
<organism evidence="8 9">
    <name type="scientific">Physocladia obscura</name>
    <dbReference type="NCBI Taxonomy" id="109957"/>
    <lineage>
        <taxon>Eukaryota</taxon>
        <taxon>Fungi</taxon>
        <taxon>Fungi incertae sedis</taxon>
        <taxon>Chytridiomycota</taxon>
        <taxon>Chytridiomycota incertae sedis</taxon>
        <taxon>Chytridiomycetes</taxon>
        <taxon>Chytridiales</taxon>
        <taxon>Chytriomycetaceae</taxon>
        <taxon>Physocladia</taxon>
    </lineage>
</organism>
<evidence type="ECO:0000256" key="3">
    <source>
        <dbReference type="ARBA" id="ARBA00020672"/>
    </source>
</evidence>
<dbReference type="Proteomes" id="UP001211907">
    <property type="component" value="Unassembled WGS sequence"/>
</dbReference>
<evidence type="ECO:0000256" key="5">
    <source>
        <dbReference type="ARBA" id="ARBA00022801"/>
    </source>
</evidence>
<proteinExistence type="inferred from homology"/>
<keyword evidence="4" id="KW-0719">Serine esterase</keyword>
<dbReference type="InterPro" id="IPR029058">
    <property type="entry name" value="AB_hydrolase_fold"/>
</dbReference>
<reference evidence="8" key="1">
    <citation type="submission" date="2020-05" db="EMBL/GenBank/DDBJ databases">
        <title>Phylogenomic resolution of chytrid fungi.</title>
        <authorList>
            <person name="Stajich J.E."/>
            <person name="Amses K."/>
            <person name="Simmons R."/>
            <person name="Seto K."/>
            <person name="Myers J."/>
            <person name="Bonds A."/>
            <person name="Quandt C.A."/>
            <person name="Barry K."/>
            <person name="Liu P."/>
            <person name="Grigoriev I."/>
            <person name="Longcore J.E."/>
            <person name="James T.Y."/>
        </authorList>
    </citation>
    <scope>NUCLEOTIDE SEQUENCE</scope>
    <source>
        <strain evidence="8">JEL0513</strain>
    </source>
</reference>